<evidence type="ECO:0000313" key="6">
    <source>
        <dbReference type="EMBL" id="KJX75454.1"/>
    </source>
</evidence>
<dbReference type="Pfam" id="PF01168">
    <property type="entry name" value="Ala_racemase_N"/>
    <property type="match status" value="1"/>
</dbReference>
<dbReference type="InterPro" id="IPR001608">
    <property type="entry name" value="Ala_racemase_N"/>
</dbReference>
<dbReference type="GO" id="GO:0030170">
    <property type="term" value="F:pyridoxal phosphate binding"/>
    <property type="evidence" value="ECO:0007669"/>
    <property type="project" value="UniProtKB-UniRule"/>
</dbReference>
<evidence type="ECO:0000256" key="3">
    <source>
        <dbReference type="PIRSR" id="PIRSR004848-1"/>
    </source>
</evidence>
<evidence type="ECO:0000256" key="4">
    <source>
        <dbReference type="RuleBase" id="RU004514"/>
    </source>
</evidence>
<dbReference type="PROSITE" id="PS01211">
    <property type="entry name" value="UPF0001"/>
    <property type="match status" value="1"/>
</dbReference>
<dbReference type="OrthoDB" id="9804072at2"/>
<dbReference type="NCBIfam" id="TIGR00044">
    <property type="entry name" value="YggS family pyridoxal phosphate-dependent enzyme"/>
    <property type="match status" value="1"/>
</dbReference>
<protein>
    <recommendedName>
        <fullName evidence="2">Pyridoxal phosphate homeostasis protein</fullName>
        <shortName evidence="2">PLP homeostasis protein</shortName>
    </recommendedName>
</protein>
<dbReference type="PIRSF" id="PIRSF004848">
    <property type="entry name" value="YBL036c_PLPDEIII"/>
    <property type="match status" value="1"/>
</dbReference>
<gene>
    <name evidence="6" type="ORF">MLPM_0919</name>
</gene>
<keyword evidence="7" id="KW-1185">Reference proteome</keyword>
<feature type="modified residue" description="N6-(pyridoxal phosphate)lysine" evidence="2 3">
    <location>
        <position position="50"/>
    </location>
</feature>
<dbReference type="AlphaFoldDB" id="A0A0F4ERP5"/>
<dbReference type="STRING" id="480418.GCA_000975265_00648"/>
<sequence length="260" mass="27815">MTAMATDLGLQGDRESELMHALTAVRSRLAAASQAAGRNVGEIELLPISKFFPATDVAILSRLGCRSVGESRAQEASTKAAELTELLGVSREAKSRMHWHMVGQIQRNKAQSLAQWAHTAHSIDSSQLVTALDRAVAAALAGGRREQPLRVYVQISLDGDISRGGVNVTAPGAVDRVCAQVDESKSLELIGLMGIPPLGWDPDQAFEQLRSEHRRVLRSHPDAIGLSAGMSNDFEIAVKHGSTCVRVGTALLGPSRLRSL</sequence>
<dbReference type="PANTHER" id="PTHR10146">
    <property type="entry name" value="PROLINE SYNTHETASE CO-TRANSCRIBED BACTERIAL HOMOLOG PROTEIN"/>
    <property type="match status" value="1"/>
</dbReference>
<evidence type="ECO:0000256" key="1">
    <source>
        <dbReference type="ARBA" id="ARBA00022898"/>
    </source>
</evidence>
<comment type="caution">
    <text evidence="6">The sequence shown here is derived from an EMBL/GenBank/DDBJ whole genome shotgun (WGS) entry which is preliminary data.</text>
</comment>
<reference evidence="6 7" key="1">
    <citation type="journal article" date="2015" name="Proc. Natl. Acad. Sci. U.S.A.">
        <title>Insight into the evolution and origin of leprosy bacilli from the genome sequence of Mycobacterium lepromatosis.</title>
        <authorList>
            <person name="Singh P."/>
            <person name="Benjak A."/>
            <person name="Schuenemann V.J."/>
            <person name="Herbig A."/>
            <person name="Avanzi C."/>
            <person name="Busso P."/>
            <person name="Nieselt K."/>
            <person name="Krause J."/>
            <person name="Vera-Cabrera L."/>
            <person name="Cole S.T."/>
        </authorList>
    </citation>
    <scope>NUCLEOTIDE SEQUENCE [LARGE SCALE GENOMIC DNA]</scope>
    <source>
        <strain evidence="6 7">Mx1-22A</strain>
    </source>
</reference>
<organism evidence="6 7">
    <name type="scientific">Mycobacterium lepromatosis</name>
    <dbReference type="NCBI Taxonomy" id="480418"/>
    <lineage>
        <taxon>Bacteria</taxon>
        <taxon>Bacillati</taxon>
        <taxon>Actinomycetota</taxon>
        <taxon>Actinomycetes</taxon>
        <taxon>Mycobacteriales</taxon>
        <taxon>Mycobacteriaceae</taxon>
        <taxon>Mycobacterium</taxon>
    </lineage>
</organism>
<comment type="cofactor">
    <cofactor evidence="3">
        <name>pyridoxal 5'-phosphate</name>
        <dbReference type="ChEBI" id="CHEBI:597326"/>
    </cofactor>
</comment>
<feature type="domain" description="Alanine racemase N-terminal" evidence="5">
    <location>
        <begin position="45"/>
        <end position="254"/>
    </location>
</feature>
<proteinExistence type="inferred from homology"/>
<dbReference type="HAMAP" id="MF_02087">
    <property type="entry name" value="PLP_homeostasis"/>
    <property type="match status" value="1"/>
</dbReference>
<dbReference type="PANTHER" id="PTHR10146:SF14">
    <property type="entry name" value="PYRIDOXAL PHOSPHATE HOMEOSTASIS PROTEIN"/>
    <property type="match status" value="1"/>
</dbReference>
<dbReference type="Proteomes" id="UP000053699">
    <property type="component" value="Unassembled WGS sequence"/>
</dbReference>
<comment type="function">
    <text evidence="2">Pyridoxal 5'-phosphate (PLP)-binding protein, which is involved in PLP homeostasis.</text>
</comment>
<name>A0A0F4ERP5_9MYCO</name>
<dbReference type="InterPro" id="IPR011078">
    <property type="entry name" value="PyrdxlP_homeostasis"/>
</dbReference>
<evidence type="ECO:0000256" key="2">
    <source>
        <dbReference type="HAMAP-Rule" id="MF_02087"/>
    </source>
</evidence>
<comment type="similarity">
    <text evidence="2 4">Belongs to the pyridoxal phosphate-binding protein YggS/PROSC family.</text>
</comment>
<evidence type="ECO:0000313" key="7">
    <source>
        <dbReference type="Proteomes" id="UP000053699"/>
    </source>
</evidence>
<evidence type="ECO:0000259" key="5">
    <source>
        <dbReference type="Pfam" id="PF01168"/>
    </source>
</evidence>
<dbReference type="Gene3D" id="3.20.20.10">
    <property type="entry name" value="Alanine racemase"/>
    <property type="match status" value="1"/>
</dbReference>
<dbReference type="PATRIC" id="fig|480418.6.peg.1822"/>
<accession>A0A0F4ERP5</accession>
<dbReference type="SUPFAM" id="SSF51419">
    <property type="entry name" value="PLP-binding barrel"/>
    <property type="match status" value="1"/>
</dbReference>
<dbReference type="InterPro" id="IPR029066">
    <property type="entry name" value="PLP-binding_barrel"/>
</dbReference>
<dbReference type="EMBL" id="JRPY01000036">
    <property type="protein sequence ID" value="KJX75454.1"/>
    <property type="molecule type" value="Genomic_DNA"/>
</dbReference>
<keyword evidence="1 2" id="KW-0663">Pyridoxal phosphate</keyword>